<feature type="transmembrane region" description="Helical" evidence="1">
    <location>
        <begin position="46"/>
        <end position="66"/>
    </location>
</feature>
<dbReference type="Pfam" id="PF20152">
    <property type="entry name" value="DUF6534"/>
    <property type="match status" value="1"/>
</dbReference>
<feature type="domain" description="DUF6534" evidence="2">
    <location>
        <begin position="10"/>
        <end position="88"/>
    </location>
</feature>
<feature type="transmembrane region" description="Helical" evidence="1">
    <location>
        <begin position="6"/>
        <end position="25"/>
    </location>
</feature>
<dbReference type="OrthoDB" id="3270417at2759"/>
<evidence type="ECO:0000313" key="3">
    <source>
        <dbReference type="EMBL" id="THU91451.1"/>
    </source>
</evidence>
<reference evidence="3 4" key="1">
    <citation type="journal article" date="2019" name="Nat. Ecol. Evol.">
        <title>Megaphylogeny resolves global patterns of mushroom evolution.</title>
        <authorList>
            <person name="Varga T."/>
            <person name="Krizsan K."/>
            <person name="Foldi C."/>
            <person name="Dima B."/>
            <person name="Sanchez-Garcia M."/>
            <person name="Sanchez-Ramirez S."/>
            <person name="Szollosi G.J."/>
            <person name="Szarkandi J.G."/>
            <person name="Papp V."/>
            <person name="Albert L."/>
            <person name="Andreopoulos W."/>
            <person name="Angelini C."/>
            <person name="Antonin V."/>
            <person name="Barry K.W."/>
            <person name="Bougher N.L."/>
            <person name="Buchanan P."/>
            <person name="Buyck B."/>
            <person name="Bense V."/>
            <person name="Catcheside P."/>
            <person name="Chovatia M."/>
            <person name="Cooper J."/>
            <person name="Damon W."/>
            <person name="Desjardin D."/>
            <person name="Finy P."/>
            <person name="Geml J."/>
            <person name="Haridas S."/>
            <person name="Hughes K."/>
            <person name="Justo A."/>
            <person name="Karasinski D."/>
            <person name="Kautmanova I."/>
            <person name="Kiss B."/>
            <person name="Kocsube S."/>
            <person name="Kotiranta H."/>
            <person name="LaButti K.M."/>
            <person name="Lechner B.E."/>
            <person name="Liimatainen K."/>
            <person name="Lipzen A."/>
            <person name="Lukacs Z."/>
            <person name="Mihaltcheva S."/>
            <person name="Morgado L.N."/>
            <person name="Niskanen T."/>
            <person name="Noordeloos M.E."/>
            <person name="Ohm R.A."/>
            <person name="Ortiz-Santana B."/>
            <person name="Ovrebo C."/>
            <person name="Racz N."/>
            <person name="Riley R."/>
            <person name="Savchenko A."/>
            <person name="Shiryaev A."/>
            <person name="Soop K."/>
            <person name="Spirin V."/>
            <person name="Szebenyi C."/>
            <person name="Tomsovsky M."/>
            <person name="Tulloss R.E."/>
            <person name="Uehling J."/>
            <person name="Grigoriev I.V."/>
            <person name="Vagvolgyi C."/>
            <person name="Papp T."/>
            <person name="Martin F.M."/>
            <person name="Miettinen O."/>
            <person name="Hibbett D.S."/>
            <person name="Nagy L.G."/>
        </authorList>
    </citation>
    <scope>NUCLEOTIDE SEQUENCE [LARGE SCALE GENOMIC DNA]</scope>
    <source>
        <strain evidence="3 4">CBS 962.96</strain>
    </source>
</reference>
<dbReference type="PANTHER" id="PTHR40465">
    <property type="entry name" value="CHROMOSOME 1, WHOLE GENOME SHOTGUN SEQUENCE"/>
    <property type="match status" value="1"/>
</dbReference>
<accession>A0A4S8LQG9</accession>
<evidence type="ECO:0000313" key="4">
    <source>
        <dbReference type="Proteomes" id="UP000297245"/>
    </source>
</evidence>
<gene>
    <name evidence="3" type="ORF">K435DRAFT_634606</name>
</gene>
<keyword evidence="4" id="KW-1185">Reference proteome</keyword>
<organism evidence="3 4">
    <name type="scientific">Dendrothele bispora (strain CBS 962.96)</name>
    <dbReference type="NCBI Taxonomy" id="1314807"/>
    <lineage>
        <taxon>Eukaryota</taxon>
        <taxon>Fungi</taxon>
        <taxon>Dikarya</taxon>
        <taxon>Basidiomycota</taxon>
        <taxon>Agaricomycotina</taxon>
        <taxon>Agaricomycetes</taxon>
        <taxon>Agaricomycetidae</taxon>
        <taxon>Agaricales</taxon>
        <taxon>Agaricales incertae sedis</taxon>
        <taxon>Dendrothele</taxon>
    </lineage>
</organism>
<keyword evidence="1" id="KW-1133">Transmembrane helix</keyword>
<protein>
    <recommendedName>
        <fullName evidence="2">DUF6534 domain-containing protein</fullName>
    </recommendedName>
</protein>
<feature type="non-terminal residue" evidence="3">
    <location>
        <position position="1"/>
    </location>
</feature>
<keyword evidence="1" id="KW-0472">Membrane</keyword>
<proteinExistence type="predicted"/>
<keyword evidence="1" id="KW-0812">Transmembrane</keyword>
<dbReference type="EMBL" id="ML179306">
    <property type="protein sequence ID" value="THU91451.1"/>
    <property type="molecule type" value="Genomic_DNA"/>
</dbReference>
<dbReference type="InterPro" id="IPR045339">
    <property type="entry name" value="DUF6534"/>
</dbReference>
<dbReference type="Proteomes" id="UP000297245">
    <property type="component" value="Unassembled WGS sequence"/>
</dbReference>
<dbReference type="AlphaFoldDB" id="A0A4S8LQG9"/>
<name>A0A4S8LQG9_DENBC</name>
<dbReference type="PANTHER" id="PTHR40465:SF1">
    <property type="entry name" value="DUF6534 DOMAIN-CONTAINING PROTEIN"/>
    <property type="match status" value="1"/>
</dbReference>
<evidence type="ECO:0000259" key="2">
    <source>
        <dbReference type="Pfam" id="PF20152"/>
    </source>
</evidence>
<sequence>LQVGWNCLLAAISDIISTVSLLWTFSSLKNGIKQTDTLLQKLFQYTVTRGLFVTINQTILVIVFLAKPERTWWTLFHFSLGKVYLITMSKFFV</sequence>
<evidence type="ECO:0000256" key="1">
    <source>
        <dbReference type="SAM" id="Phobius"/>
    </source>
</evidence>
<feature type="non-terminal residue" evidence="3">
    <location>
        <position position="93"/>
    </location>
</feature>